<reference evidence="1 2" key="1">
    <citation type="journal article" date="2013" name="Genome Announc.">
        <title>Genome Sequence of Moraxella macacae 0408225, a Novel Bacterial Species Isolated from a Cynomolgus Macaque with Epistaxis.</title>
        <authorList>
            <person name="Ladner J.T."/>
            <person name="Whitehouse C.A."/>
            <person name="Koroleva G.I."/>
            <person name="Palacios G.F."/>
        </authorList>
    </citation>
    <scope>NUCLEOTIDE SEQUENCE [LARGE SCALE GENOMIC DNA]</scope>
    <source>
        <strain evidence="1 2">0408225</strain>
    </source>
</reference>
<dbReference type="RefSeq" id="WP_009766998.1">
    <property type="nucleotide sequence ID" value="NZ_ANIN01000001.1"/>
</dbReference>
<dbReference type="Proteomes" id="UP000023795">
    <property type="component" value="Unassembled WGS sequence"/>
</dbReference>
<proteinExistence type="predicted"/>
<gene>
    <name evidence="1" type="ORF">MOMA_02185</name>
</gene>
<dbReference type="PATRIC" id="fig|1230338.3.peg.478"/>
<comment type="caution">
    <text evidence="1">The sequence shown here is derived from an EMBL/GenBank/DDBJ whole genome shotgun (WGS) entry which is preliminary data.</text>
</comment>
<dbReference type="STRING" id="1230338.MOMA_02185"/>
<dbReference type="eggNOG" id="COG1305">
    <property type="taxonomic scope" value="Bacteria"/>
</dbReference>
<dbReference type="AlphaFoldDB" id="L2F9N7"/>
<sequence>MNDIRNAVNAGRIVTAHERNISVKGWSGSGYIIIDPYTGAGAYLIGGGVDGVLLFHRTAKHLTKIFL</sequence>
<accession>L2F9N7</accession>
<evidence type="ECO:0000313" key="1">
    <source>
        <dbReference type="EMBL" id="ELA09178.1"/>
    </source>
</evidence>
<keyword evidence="2" id="KW-1185">Reference proteome</keyword>
<protein>
    <submittedName>
        <fullName evidence="1">Uncharacterized protein</fullName>
    </submittedName>
</protein>
<dbReference type="EMBL" id="ANIN01000001">
    <property type="protein sequence ID" value="ELA09178.1"/>
    <property type="molecule type" value="Genomic_DNA"/>
</dbReference>
<organism evidence="1 2">
    <name type="scientific">Moraxella macacae 0408225</name>
    <dbReference type="NCBI Taxonomy" id="1230338"/>
    <lineage>
        <taxon>Bacteria</taxon>
        <taxon>Pseudomonadati</taxon>
        <taxon>Pseudomonadota</taxon>
        <taxon>Gammaproteobacteria</taxon>
        <taxon>Moraxellales</taxon>
        <taxon>Moraxellaceae</taxon>
        <taxon>Moraxella</taxon>
    </lineage>
</organism>
<evidence type="ECO:0000313" key="2">
    <source>
        <dbReference type="Proteomes" id="UP000023795"/>
    </source>
</evidence>
<name>L2F9N7_9GAMM</name>
<dbReference type="OrthoDB" id="6716573at2"/>